<feature type="region of interest" description="Disordered" evidence="1">
    <location>
        <begin position="1"/>
        <end position="53"/>
    </location>
</feature>
<dbReference type="EMBL" id="BAAAQM010000024">
    <property type="protein sequence ID" value="GAA1978093.1"/>
    <property type="molecule type" value="Genomic_DNA"/>
</dbReference>
<dbReference type="Proteomes" id="UP001499854">
    <property type="component" value="Unassembled WGS sequence"/>
</dbReference>
<reference evidence="3" key="1">
    <citation type="journal article" date="2019" name="Int. J. Syst. Evol. Microbiol.">
        <title>The Global Catalogue of Microorganisms (GCM) 10K type strain sequencing project: providing services to taxonomists for standard genome sequencing and annotation.</title>
        <authorList>
            <consortium name="The Broad Institute Genomics Platform"/>
            <consortium name="The Broad Institute Genome Sequencing Center for Infectious Disease"/>
            <person name="Wu L."/>
            <person name="Ma J."/>
        </authorList>
    </citation>
    <scope>NUCLEOTIDE SEQUENCE [LARGE SCALE GENOMIC DNA]</scope>
    <source>
        <strain evidence="3">JCM 16013</strain>
    </source>
</reference>
<proteinExistence type="predicted"/>
<gene>
    <name evidence="2" type="ORF">GCM10009838_43500</name>
</gene>
<evidence type="ECO:0000256" key="1">
    <source>
        <dbReference type="SAM" id="MobiDB-lite"/>
    </source>
</evidence>
<feature type="compositionally biased region" description="Low complexity" evidence="1">
    <location>
        <begin position="13"/>
        <end position="24"/>
    </location>
</feature>
<name>A0ABP5DDF3_9ACTN</name>
<comment type="caution">
    <text evidence="2">The sequence shown here is derived from an EMBL/GenBank/DDBJ whole genome shotgun (WGS) entry which is preliminary data.</text>
</comment>
<protein>
    <submittedName>
        <fullName evidence="2">Uncharacterized protein</fullName>
    </submittedName>
</protein>
<keyword evidence="3" id="KW-1185">Reference proteome</keyword>
<evidence type="ECO:0000313" key="3">
    <source>
        <dbReference type="Proteomes" id="UP001499854"/>
    </source>
</evidence>
<organism evidence="2 3">
    <name type="scientific">Catenulispora subtropica</name>
    <dbReference type="NCBI Taxonomy" id="450798"/>
    <lineage>
        <taxon>Bacteria</taxon>
        <taxon>Bacillati</taxon>
        <taxon>Actinomycetota</taxon>
        <taxon>Actinomycetes</taxon>
        <taxon>Catenulisporales</taxon>
        <taxon>Catenulisporaceae</taxon>
        <taxon>Catenulispora</taxon>
    </lineage>
</organism>
<evidence type="ECO:0000313" key="2">
    <source>
        <dbReference type="EMBL" id="GAA1978093.1"/>
    </source>
</evidence>
<accession>A0ABP5DDF3</accession>
<sequence>MVSKPDAAWRSVAPTARRPAITTAKELEKPTSAVTIPAPKVGPSPARRPPASDVPLMELGGDSEDSMALTSTLPCSVYGTSYQLDFV</sequence>